<dbReference type="InterPro" id="IPR003661">
    <property type="entry name" value="HisK_dim/P_dom"/>
</dbReference>
<dbReference type="SMART" id="SM00387">
    <property type="entry name" value="HATPase_c"/>
    <property type="match status" value="1"/>
</dbReference>
<dbReference type="CDD" id="cd00075">
    <property type="entry name" value="HATPase"/>
    <property type="match status" value="1"/>
</dbReference>
<evidence type="ECO:0000256" key="1">
    <source>
        <dbReference type="ARBA" id="ARBA00000085"/>
    </source>
</evidence>
<keyword evidence="11" id="KW-0902">Two-component regulatory system</keyword>
<dbReference type="EMBL" id="CP028339">
    <property type="protein sequence ID" value="AVR90231.1"/>
    <property type="molecule type" value="Genomic_DNA"/>
</dbReference>
<dbReference type="Gene3D" id="3.30.565.10">
    <property type="entry name" value="Histidine kinase-like ATPase, C-terminal domain"/>
    <property type="match status" value="1"/>
</dbReference>
<dbReference type="PROSITE" id="PS50885">
    <property type="entry name" value="HAMP"/>
    <property type="match status" value="1"/>
</dbReference>
<evidence type="ECO:0000256" key="10">
    <source>
        <dbReference type="ARBA" id="ARBA00022989"/>
    </source>
</evidence>
<dbReference type="Pfam" id="PF00672">
    <property type="entry name" value="HAMP"/>
    <property type="match status" value="1"/>
</dbReference>
<dbReference type="SMART" id="SM00388">
    <property type="entry name" value="HisKA"/>
    <property type="match status" value="1"/>
</dbReference>
<evidence type="ECO:0000256" key="2">
    <source>
        <dbReference type="ARBA" id="ARBA00004141"/>
    </source>
</evidence>
<dbReference type="InterPro" id="IPR050428">
    <property type="entry name" value="TCS_sensor_his_kinase"/>
</dbReference>
<keyword evidence="8 16" id="KW-0418">Kinase</keyword>
<dbReference type="KEGG" id="tak:Tharo_3350"/>
<keyword evidence="17" id="KW-1185">Reference proteome</keyword>
<evidence type="ECO:0000256" key="5">
    <source>
        <dbReference type="ARBA" id="ARBA00022679"/>
    </source>
</evidence>
<keyword evidence="5" id="KW-0808">Transferase</keyword>
<dbReference type="Pfam" id="PF02518">
    <property type="entry name" value="HATPase_c"/>
    <property type="match status" value="1"/>
</dbReference>
<dbReference type="InterPro" id="IPR036097">
    <property type="entry name" value="HisK_dim/P_sf"/>
</dbReference>
<evidence type="ECO:0000313" key="16">
    <source>
        <dbReference type="EMBL" id="AVR90231.1"/>
    </source>
</evidence>
<reference evidence="16 17" key="1">
    <citation type="submission" date="2018-03" db="EMBL/GenBank/DDBJ databases">
        <title>Complete genome sequence of Thauera aromatica, a model organism for studying aromatic compound degradation under denitrifying conditions.</title>
        <authorList>
            <person name="Lo H.-Y."/>
            <person name="Goris T."/>
            <person name="Boll M."/>
            <person name="Mueller J.A."/>
        </authorList>
    </citation>
    <scope>NUCLEOTIDE SEQUENCE [LARGE SCALE GENOMIC DNA]</scope>
    <source>
        <strain evidence="16 17">K172</strain>
    </source>
</reference>
<organism evidence="16 17">
    <name type="scientific">Thauera aromatica K172</name>
    <dbReference type="NCBI Taxonomy" id="44139"/>
    <lineage>
        <taxon>Bacteria</taxon>
        <taxon>Pseudomonadati</taxon>
        <taxon>Pseudomonadota</taxon>
        <taxon>Betaproteobacteria</taxon>
        <taxon>Rhodocyclales</taxon>
        <taxon>Zoogloeaceae</taxon>
        <taxon>Thauera</taxon>
    </lineage>
</organism>
<dbReference type="InterPro" id="IPR005467">
    <property type="entry name" value="His_kinase_dom"/>
</dbReference>
<evidence type="ECO:0000256" key="13">
    <source>
        <dbReference type="SAM" id="Phobius"/>
    </source>
</evidence>
<evidence type="ECO:0000259" key="15">
    <source>
        <dbReference type="PROSITE" id="PS50885"/>
    </source>
</evidence>
<keyword evidence="6 13" id="KW-0812">Transmembrane</keyword>
<evidence type="ECO:0000256" key="4">
    <source>
        <dbReference type="ARBA" id="ARBA00022553"/>
    </source>
</evidence>
<dbReference type="PRINTS" id="PR00344">
    <property type="entry name" value="BCTRLSENSOR"/>
</dbReference>
<dbReference type="EC" id="2.7.13.3" evidence="3"/>
<evidence type="ECO:0000256" key="6">
    <source>
        <dbReference type="ARBA" id="ARBA00022692"/>
    </source>
</evidence>
<sequence>MRSIRSRTLLLVLGLLSLTLTLISYKSYRDARHEVEEVFDAGLVQTARLLAGMVGGELPASMRQAMQTALDEAMAQNGVAGQGDVPAGAVGHEYESKLGFVIYDEHGQALLQSASAPAAALDALDALVQRRPPAAADAATADRAAAPLPEALAGYHEVRVDGHRWRLFMLHDVRDRQWVLVGEREDVRGELAAKIALRSLLPDLIGLPLLAVLVWLAVGWGLRPLARMVRLLKARDPGNLSPLVLAPLPQELEPVVASLNRLLGQLTALLEREKRFLADAAHELRTPLAVLRIHAQNALQAPDPGDREEALKQLVGGVERATRVVTQLLTLARLEPGAAKAGMAPLELATFVRGALAGIIPLALEHGQELSFECAEGGDFSVPADAPSLEILLQNLVANALQHSPEGGLVRVELRPCADAVALSVHDSGPGVVPEMRAQVFERFFRHGPGQGAGLGLSIVARIAELHGGSIELGDSPLGGLEFTVRLPRSAR</sequence>
<dbReference type="InterPro" id="IPR003660">
    <property type="entry name" value="HAMP_dom"/>
</dbReference>
<evidence type="ECO:0000256" key="12">
    <source>
        <dbReference type="ARBA" id="ARBA00023136"/>
    </source>
</evidence>
<dbReference type="CDD" id="cd00082">
    <property type="entry name" value="HisKA"/>
    <property type="match status" value="1"/>
</dbReference>
<dbReference type="SUPFAM" id="SSF47384">
    <property type="entry name" value="Homodimeric domain of signal transducing histidine kinase"/>
    <property type="match status" value="1"/>
</dbReference>
<name>A0A2R4BSA8_THAAR</name>
<keyword evidence="12 13" id="KW-0472">Membrane</keyword>
<keyword evidence="7" id="KW-0547">Nucleotide-binding</keyword>
<dbReference type="GO" id="GO:0005886">
    <property type="term" value="C:plasma membrane"/>
    <property type="evidence" value="ECO:0007669"/>
    <property type="project" value="TreeGrafter"/>
</dbReference>
<evidence type="ECO:0000256" key="7">
    <source>
        <dbReference type="ARBA" id="ARBA00022741"/>
    </source>
</evidence>
<gene>
    <name evidence="16" type="ORF">Tharo_3350</name>
</gene>
<dbReference type="Gene3D" id="1.10.287.130">
    <property type="match status" value="1"/>
</dbReference>
<feature type="transmembrane region" description="Helical" evidence="13">
    <location>
        <begin position="204"/>
        <end position="222"/>
    </location>
</feature>
<dbReference type="InterPro" id="IPR004358">
    <property type="entry name" value="Sig_transdc_His_kin-like_C"/>
</dbReference>
<dbReference type="SUPFAM" id="SSF55874">
    <property type="entry name" value="ATPase domain of HSP90 chaperone/DNA topoisomerase II/histidine kinase"/>
    <property type="match status" value="1"/>
</dbReference>
<dbReference type="RefSeq" id="WP_107222207.1">
    <property type="nucleotide sequence ID" value="NZ_CP028339.1"/>
</dbReference>
<proteinExistence type="predicted"/>
<keyword evidence="10 13" id="KW-1133">Transmembrane helix</keyword>
<evidence type="ECO:0000256" key="3">
    <source>
        <dbReference type="ARBA" id="ARBA00012438"/>
    </source>
</evidence>
<protein>
    <recommendedName>
        <fullName evidence="3">histidine kinase</fullName>
        <ecNumber evidence="3">2.7.13.3</ecNumber>
    </recommendedName>
</protein>
<keyword evidence="9" id="KW-0067">ATP-binding</keyword>
<dbReference type="InterPro" id="IPR003594">
    <property type="entry name" value="HATPase_dom"/>
</dbReference>
<evidence type="ECO:0000256" key="8">
    <source>
        <dbReference type="ARBA" id="ARBA00022777"/>
    </source>
</evidence>
<feature type="domain" description="Histidine kinase" evidence="14">
    <location>
        <begin position="279"/>
        <end position="491"/>
    </location>
</feature>
<dbReference type="GO" id="GO:0005524">
    <property type="term" value="F:ATP binding"/>
    <property type="evidence" value="ECO:0007669"/>
    <property type="project" value="UniProtKB-KW"/>
</dbReference>
<dbReference type="Pfam" id="PF00512">
    <property type="entry name" value="HisKA"/>
    <property type="match status" value="1"/>
</dbReference>
<dbReference type="PANTHER" id="PTHR45436:SF14">
    <property type="entry name" value="SENSOR PROTEIN QSEC"/>
    <property type="match status" value="1"/>
</dbReference>
<dbReference type="PROSITE" id="PS50109">
    <property type="entry name" value="HIS_KIN"/>
    <property type="match status" value="1"/>
</dbReference>
<keyword evidence="4" id="KW-0597">Phosphoprotein</keyword>
<comment type="subcellular location">
    <subcellularLocation>
        <location evidence="2">Membrane</location>
        <topology evidence="2">Multi-pass membrane protein</topology>
    </subcellularLocation>
</comment>
<accession>A0A2R4BSA8</accession>
<evidence type="ECO:0000313" key="17">
    <source>
        <dbReference type="Proteomes" id="UP000241885"/>
    </source>
</evidence>
<dbReference type="PANTHER" id="PTHR45436">
    <property type="entry name" value="SENSOR HISTIDINE KINASE YKOH"/>
    <property type="match status" value="1"/>
</dbReference>
<dbReference type="AlphaFoldDB" id="A0A2R4BSA8"/>
<dbReference type="OrthoDB" id="8583694at2"/>
<evidence type="ECO:0000259" key="14">
    <source>
        <dbReference type="PROSITE" id="PS50109"/>
    </source>
</evidence>
<evidence type="ECO:0000256" key="11">
    <source>
        <dbReference type="ARBA" id="ARBA00023012"/>
    </source>
</evidence>
<dbReference type="Proteomes" id="UP000241885">
    <property type="component" value="Chromosome"/>
</dbReference>
<feature type="domain" description="HAMP" evidence="15">
    <location>
        <begin position="219"/>
        <end position="271"/>
    </location>
</feature>
<dbReference type="GO" id="GO:0000155">
    <property type="term" value="F:phosphorelay sensor kinase activity"/>
    <property type="evidence" value="ECO:0007669"/>
    <property type="project" value="InterPro"/>
</dbReference>
<comment type="catalytic activity">
    <reaction evidence="1">
        <text>ATP + protein L-histidine = ADP + protein N-phospho-L-histidine.</text>
        <dbReference type="EC" id="2.7.13.3"/>
    </reaction>
</comment>
<dbReference type="InterPro" id="IPR036890">
    <property type="entry name" value="HATPase_C_sf"/>
</dbReference>
<evidence type="ECO:0000256" key="9">
    <source>
        <dbReference type="ARBA" id="ARBA00022840"/>
    </source>
</evidence>